<keyword evidence="1" id="KW-1185">Reference proteome</keyword>
<evidence type="ECO:0000313" key="2">
    <source>
        <dbReference type="WBParaSite" id="GPLIN_001441400"/>
    </source>
</evidence>
<dbReference type="WBParaSite" id="GPLIN_001441400">
    <property type="protein sequence ID" value="GPLIN_001441400"/>
    <property type="gene ID" value="GPLIN_001441400"/>
</dbReference>
<dbReference type="AlphaFoldDB" id="A0A183CNF7"/>
<organism evidence="1 2">
    <name type="scientific">Globodera pallida</name>
    <name type="common">Potato cyst nematode worm</name>
    <name type="synonym">Heterodera pallida</name>
    <dbReference type="NCBI Taxonomy" id="36090"/>
    <lineage>
        <taxon>Eukaryota</taxon>
        <taxon>Metazoa</taxon>
        <taxon>Ecdysozoa</taxon>
        <taxon>Nematoda</taxon>
        <taxon>Chromadorea</taxon>
        <taxon>Rhabditida</taxon>
        <taxon>Tylenchina</taxon>
        <taxon>Tylenchomorpha</taxon>
        <taxon>Tylenchoidea</taxon>
        <taxon>Heteroderidae</taxon>
        <taxon>Heteroderinae</taxon>
        <taxon>Globodera</taxon>
    </lineage>
</organism>
<dbReference type="Proteomes" id="UP000050741">
    <property type="component" value="Unassembled WGS sequence"/>
</dbReference>
<name>A0A183CNF7_GLOPA</name>
<sequence>RLERLIAHFDTTEELLASTPSGALHFCPPQQQKGAVAIS</sequence>
<reference evidence="2" key="2">
    <citation type="submission" date="2016-06" db="UniProtKB">
        <authorList>
            <consortium name="WormBaseParasite"/>
        </authorList>
    </citation>
    <scope>IDENTIFICATION</scope>
</reference>
<protein>
    <submittedName>
        <fullName evidence="2">Transcriptional regulator</fullName>
    </submittedName>
</protein>
<proteinExistence type="predicted"/>
<evidence type="ECO:0000313" key="1">
    <source>
        <dbReference type="Proteomes" id="UP000050741"/>
    </source>
</evidence>
<accession>A0A183CNF7</accession>
<reference evidence="1" key="1">
    <citation type="submission" date="2014-05" db="EMBL/GenBank/DDBJ databases">
        <title>The genome and life-stage specific transcriptomes of Globodera pallida elucidate key aspects of plant parasitism by a cyst nematode.</title>
        <authorList>
            <person name="Cotton J.A."/>
            <person name="Lilley C.J."/>
            <person name="Jones L.M."/>
            <person name="Kikuchi T."/>
            <person name="Reid A.J."/>
            <person name="Thorpe P."/>
            <person name="Tsai I.J."/>
            <person name="Beasley H."/>
            <person name="Blok V."/>
            <person name="Cock P.J.A."/>
            <person name="Van den Akker S.E."/>
            <person name="Holroyd N."/>
            <person name="Hunt M."/>
            <person name="Mantelin S."/>
            <person name="Naghra H."/>
            <person name="Pain A."/>
            <person name="Palomares-Rius J.E."/>
            <person name="Zarowiecki M."/>
            <person name="Berriman M."/>
            <person name="Jones J.T."/>
            <person name="Urwin P.E."/>
        </authorList>
    </citation>
    <scope>NUCLEOTIDE SEQUENCE [LARGE SCALE GENOMIC DNA]</scope>
    <source>
        <strain evidence="1">Lindley</strain>
    </source>
</reference>